<protein>
    <recommendedName>
        <fullName evidence="3">Immunity protein 50</fullName>
    </recommendedName>
</protein>
<dbReference type="Proteomes" id="UP000198762">
    <property type="component" value="Unassembled WGS sequence"/>
</dbReference>
<proteinExistence type="predicted"/>
<gene>
    <name evidence="1" type="ORF">SAMN04487962_11837</name>
</gene>
<evidence type="ECO:0008006" key="3">
    <source>
        <dbReference type="Google" id="ProtNLM"/>
    </source>
</evidence>
<evidence type="ECO:0000313" key="1">
    <source>
        <dbReference type="EMBL" id="SET70330.1"/>
    </source>
</evidence>
<evidence type="ECO:0000313" key="2">
    <source>
        <dbReference type="Proteomes" id="UP000198762"/>
    </source>
</evidence>
<reference evidence="2" key="1">
    <citation type="submission" date="2016-10" db="EMBL/GenBank/DDBJ databases">
        <authorList>
            <person name="Varghese N."/>
            <person name="Submissions S."/>
        </authorList>
    </citation>
    <scope>NUCLEOTIDE SEQUENCE [LARGE SCALE GENOMIC DNA]</scope>
    <source>
        <strain evidence="2">CGMCC 1.6489</strain>
    </source>
</reference>
<keyword evidence="2" id="KW-1185">Reference proteome</keyword>
<organism evidence="1 2">
    <name type="scientific">Marinobacter segnicrescens</name>
    <dbReference type="NCBI Taxonomy" id="430453"/>
    <lineage>
        <taxon>Bacteria</taxon>
        <taxon>Pseudomonadati</taxon>
        <taxon>Pseudomonadota</taxon>
        <taxon>Gammaproteobacteria</taxon>
        <taxon>Pseudomonadales</taxon>
        <taxon>Marinobacteraceae</taxon>
        <taxon>Marinobacter</taxon>
    </lineage>
</organism>
<name>A0A1I0GHH5_9GAMM</name>
<dbReference type="EMBL" id="FOHZ01000018">
    <property type="protein sequence ID" value="SET70330.1"/>
    <property type="molecule type" value="Genomic_DNA"/>
</dbReference>
<accession>A0A1I0GHH5</accession>
<sequence length="124" mass="13909">MNWREMDLFRGIDLNDSFVLGWHSEDDRLVFDLEMSIWPESEYYHAPKEREYTCYRRGTLIFEGFKSVKGLLPMAEARSSNDASGEADYGNIDTLVIRPGSAQIIGDFGSVEIAGGTCALSIST</sequence>
<dbReference type="AlphaFoldDB" id="A0A1I0GHH5"/>